<reference evidence="1 2" key="1">
    <citation type="journal article" date="2021" name="Elife">
        <title>Chloroplast acquisition without the gene transfer in kleptoplastic sea slugs, Plakobranchus ocellatus.</title>
        <authorList>
            <person name="Maeda T."/>
            <person name="Takahashi S."/>
            <person name="Yoshida T."/>
            <person name="Shimamura S."/>
            <person name="Takaki Y."/>
            <person name="Nagai Y."/>
            <person name="Toyoda A."/>
            <person name="Suzuki Y."/>
            <person name="Arimoto A."/>
            <person name="Ishii H."/>
            <person name="Satoh N."/>
            <person name="Nishiyama T."/>
            <person name="Hasebe M."/>
            <person name="Maruyama T."/>
            <person name="Minagawa J."/>
            <person name="Obokata J."/>
            <person name="Shigenobu S."/>
        </authorList>
    </citation>
    <scope>NUCLEOTIDE SEQUENCE [LARGE SCALE GENOMIC DNA]</scope>
</reference>
<accession>A0AAV4DFL0</accession>
<dbReference type="EMBL" id="BLXT01007821">
    <property type="protein sequence ID" value="GFO42795.1"/>
    <property type="molecule type" value="Genomic_DNA"/>
</dbReference>
<dbReference type="Proteomes" id="UP000735302">
    <property type="component" value="Unassembled WGS sequence"/>
</dbReference>
<comment type="caution">
    <text evidence="1">The sequence shown here is derived from an EMBL/GenBank/DDBJ whole genome shotgun (WGS) entry which is preliminary data.</text>
</comment>
<proteinExistence type="predicted"/>
<evidence type="ECO:0000313" key="2">
    <source>
        <dbReference type="Proteomes" id="UP000735302"/>
    </source>
</evidence>
<keyword evidence="2" id="KW-1185">Reference proteome</keyword>
<gene>
    <name evidence="1" type="ORF">PoB_006930000</name>
</gene>
<sequence>MEDQSLSSTKMAVLLVTTPVQDLRDRVETNIRGVGGTVAIESALRIAGTLLLRVGAPPPAPWRDEGPEITLLWTGYTQKPNFCRPTL</sequence>
<name>A0AAV4DFL0_9GAST</name>
<evidence type="ECO:0000313" key="1">
    <source>
        <dbReference type="EMBL" id="GFO42795.1"/>
    </source>
</evidence>
<dbReference type="AlphaFoldDB" id="A0AAV4DFL0"/>
<protein>
    <submittedName>
        <fullName evidence="1">Uncharacterized protein</fullName>
    </submittedName>
</protein>
<organism evidence="1 2">
    <name type="scientific">Plakobranchus ocellatus</name>
    <dbReference type="NCBI Taxonomy" id="259542"/>
    <lineage>
        <taxon>Eukaryota</taxon>
        <taxon>Metazoa</taxon>
        <taxon>Spiralia</taxon>
        <taxon>Lophotrochozoa</taxon>
        <taxon>Mollusca</taxon>
        <taxon>Gastropoda</taxon>
        <taxon>Heterobranchia</taxon>
        <taxon>Euthyneura</taxon>
        <taxon>Panpulmonata</taxon>
        <taxon>Sacoglossa</taxon>
        <taxon>Placobranchoidea</taxon>
        <taxon>Plakobranchidae</taxon>
        <taxon>Plakobranchus</taxon>
    </lineage>
</organism>